<comment type="subcellular location">
    <subcellularLocation>
        <location evidence="2">Cell membrane</location>
        <topology evidence="2">Multi-pass membrane protein</topology>
    </subcellularLocation>
</comment>
<evidence type="ECO:0000256" key="3">
    <source>
        <dbReference type="ARBA" id="ARBA00012438"/>
    </source>
</evidence>
<keyword evidence="6" id="KW-0808">Transferase</keyword>
<evidence type="ECO:0000256" key="6">
    <source>
        <dbReference type="ARBA" id="ARBA00022679"/>
    </source>
</evidence>
<evidence type="ECO:0000259" key="14">
    <source>
        <dbReference type="PROSITE" id="PS50885"/>
    </source>
</evidence>
<keyword evidence="11 13" id="KW-0472">Membrane</keyword>
<evidence type="ECO:0000256" key="12">
    <source>
        <dbReference type="SAM" id="Coils"/>
    </source>
</evidence>
<keyword evidence="10" id="KW-0902">Two-component regulatory system</keyword>
<feature type="transmembrane region" description="Helical" evidence="13">
    <location>
        <begin position="293"/>
        <end position="319"/>
    </location>
</feature>
<evidence type="ECO:0000256" key="4">
    <source>
        <dbReference type="ARBA" id="ARBA00022475"/>
    </source>
</evidence>
<dbReference type="CDD" id="cd06225">
    <property type="entry name" value="HAMP"/>
    <property type="match status" value="1"/>
</dbReference>
<dbReference type="GO" id="GO:0005524">
    <property type="term" value="F:ATP binding"/>
    <property type="evidence" value="ECO:0007669"/>
    <property type="project" value="UniProtKB-KW"/>
</dbReference>
<dbReference type="PANTHER" id="PTHR45528">
    <property type="entry name" value="SENSOR HISTIDINE KINASE CPXA"/>
    <property type="match status" value="1"/>
</dbReference>
<dbReference type="InterPro" id="IPR050398">
    <property type="entry name" value="HssS/ArlS-like"/>
</dbReference>
<feature type="transmembrane region" description="Helical" evidence="13">
    <location>
        <begin position="12"/>
        <end position="35"/>
    </location>
</feature>
<dbReference type="SMART" id="SM00304">
    <property type="entry name" value="HAMP"/>
    <property type="match status" value="1"/>
</dbReference>
<keyword evidence="5" id="KW-0597">Phosphoprotein</keyword>
<evidence type="ECO:0000256" key="11">
    <source>
        <dbReference type="ARBA" id="ARBA00023136"/>
    </source>
</evidence>
<evidence type="ECO:0000256" key="13">
    <source>
        <dbReference type="SAM" id="Phobius"/>
    </source>
</evidence>
<dbReference type="Proteomes" id="UP000824056">
    <property type="component" value="Unassembled WGS sequence"/>
</dbReference>
<protein>
    <recommendedName>
        <fullName evidence="3">histidine kinase</fullName>
        <ecNumber evidence="3">2.7.13.3</ecNumber>
    </recommendedName>
</protein>
<evidence type="ECO:0000256" key="9">
    <source>
        <dbReference type="ARBA" id="ARBA00022840"/>
    </source>
</evidence>
<dbReference type="SUPFAM" id="SSF158472">
    <property type="entry name" value="HAMP domain-like"/>
    <property type="match status" value="1"/>
</dbReference>
<reference evidence="15" key="2">
    <citation type="submission" date="2021-04" db="EMBL/GenBank/DDBJ databases">
        <authorList>
            <person name="Gilroy R."/>
        </authorList>
    </citation>
    <scope>NUCLEOTIDE SEQUENCE</scope>
    <source>
        <strain evidence="15">1068</strain>
    </source>
</reference>
<gene>
    <name evidence="15" type="ORF">H9809_03415</name>
</gene>
<reference evidence="15" key="1">
    <citation type="journal article" date="2021" name="PeerJ">
        <title>Extensive microbial diversity within the chicken gut microbiome revealed by metagenomics and culture.</title>
        <authorList>
            <person name="Gilroy R."/>
            <person name="Ravi A."/>
            <person name="Getino M."/>
            <person name="Pursley I."/>
            <person name="Horton D.L."/>
            <person name="Alikhan N.F."/>
            <person name="Baker D."/>
            <person name="Gharbi K."/>
            <person name="Hall N."/>
            <person name="Watson M."/>
            <person name="Adriaenssens E.M."/>
            <person name="Foster-Nyarko E."/>
            <person name="Jarju S."/>
            <person name="Secka A."/>
            <person name="Antonio M."/>
            <person name="Oren A."/>
            <person name="Chaudhuri R.R."/>
            <person name="La Ragione R."/>
            <person name="Hildebrand F."/>
            <person name="Pallen M.J."/>
        </authorList>
    </citation>
    <scope>NUCLEOTIDE SEQUENCE</scope>
    <source>
        <strain evidence="15">1068</strain>
    </source>
</reference>
<evidence type="ECO:0000256" key="7">
    <source>
        <dbReference type="ARBA" id="ARBA00022741"/>
    </source>
</evidence>
<dbReference type="Gene3D" id="6.10.340.10">
    <property type="match status" value="1"/>
</dbReference>
<proteinExistence type="predicted"/>
<evidence type="ECO:0000256" key="1">
    <source>
        <dbReference type="ARBA" id="ARBA00000085"/>
    </source>
</evidence>
<evidence type="ECO:0000256" key="8">
    <source>
        <dbReference type="ARBA" id="ARBA00022777"/>
    </source>
</evidence>
<keyword evidence="13" id="KW-1133">Transmembrane helix</keyword>
<accession>A0A9D2JRS0</accession>
<dbReference type="EC" id="2.7.13.3" evidence="3"/>
<evidence type="ECO:0000256" key="10">
    <source>
        <dbReference type="ARBA" id="ARBA00023012"/>
    </source>
</evidence>
<keyword evidence="13" id="KW-0812">Transmembrane</keyword>
<keyword evidence="9" id="KW-0067">ATP-binding</keyword>
<evidence type="ECO:0000256" key="5">
    <source>
        <dbReference type="ARBA" id="ARBA00022553"/>
    </source>
</evidence>
<comment type="caution">
    <text evidence="15">The sequence shown here is derived from an EMBL/GenBank/DDBJ whole genome shotgun (WGS) entry which is preliminary data.</text>
</comment>
<organism evidence="15 16">
    <name type="scientific">Candidatus Blautia pullicola</name>
    <dbReference type="NCBI Taxonomy" id="2838498"/>
    <lineage>
        <taxon>Bacteria</taxon>
        <taxon>Bacillati</taxon>
        <taxon>Bacillota</taxon>
        <taxon>Clostridia</taxon>
        <taxon>Lachnospirales</taxon>
        <taxon>Lachnospiraceae</taxon>
        <taxon>Blautia</taxon>
    </lineage>
</organism>
<feature type="non-terminal residue" evidence="15">
    <location>
        <position position="398"/>
    </location>
</feature>
<dbReference type="EMBL" id="DXBG01000081">
    <property type="protein sequence ID" value="HIZ64941.1"/>
    <property type="molecule type" value="Genomic_DNA"/>
</dbReference>
<dbReference type="GO" id="GO:0005886">
    <property type="term" value="C:plasma membrane"/>
    <property type="evidence" value="ECO:0007669"/>
    <property type="project" value="UniProtKB-SubCell"/>
</dbReference>
<dbReference type="Pfam" id="PF00672">
    <property type="entry name" value="HAMP"/>
    <property type="match status" value="1"/>
</dbReference>
<name>A0A9D2JRS0_9FIRM</name>
<evidence type="ECO:0000313" key="16">
    <source>
        <dbReference type="Proteomes" id="UP000824056"/>
    </source>
</evidence>
<comment type="catalytic activity">
    <reaction evidence="1">
        <text>ATP + protein L-histidine = ADP + protein N-phospho-L-histidine.</text>
        <dbReference type="EC" id="2.7.13.3"/>
    </reaction>
</comment>
<sequence>MNKYFNSIKNKVIFLDLILVFPLFILFCILLMYAFRDSNYKLNYSKLDLIEEKCSNISNRNTEIVKIANTLCLDSEINRIISKKEALSDYDYIDAQQQIQKKMLELTEMFPDRQYQLMILCNNGTNYFQSSLGFPANALGVEDLFQEEWYKEAEENTDSIYFLPKYRSQVLQNLFQEDTLFAVQNLRNLNSGRWVGLMIVAVSQDIWGSDILTESENDENTMVIDQYRKIIFSSDSTLYGTDVVDNSYYQQISQHNKGFFLGNVNKEYCHIRFASIGDTGWKLITYMPYQGNWSLYSILILSLGLAVMAVLVSIVFYNCNFISRRMKRLNKNILEVSNGNLKTRIHGNYETEFHGICENFNHMLDHIENLMKQLEKEEEEKHVLEIQALQAQINPHFF</sequence>
<dbReference type="AlphaFoldDB" id="A0A9D2JRS0"/>
<dbReference type="PROSITE" id="PS50885">
    <property type="entry name" value="HAMP"/>
    <property type="match status" value="1"/>
</dbReference>
<dbReference type="InterPro" id="IPR003660">
    <property type="entry name" value="HAMP_dom"/>
</dbReference>
<evidence type="ECO:0000256" key="2">
    <source>
        <dbReference type="ARBA" id="ARBA00004651"/>
    </source>
</evidence>
<feature type="domain" description="HAMP" evidence="14">
    <location>
        <begin position="320"/>
        <end position="372"/>
    </location>
</feature>
<keyword evidence="12" id="KW-0175">Coiled coil</keyword>
<dbReference type="PANTHER" id="PTHR45528:SF1">
    <property type="entry name" value="SENSOR HISTIDINE KINASE CPXA"/>
    <property type="match status" value="1"/>
</dbReference>
<feature type="coiled-coil region" evidence="12">
    <location>
        <begin position="357"/>
        <end position="394"/>
    </location>
</feature>
<keyword evidence="8 15" id="KW-0418">Kinase</keyword>
<evidence type="ECO:0000313" key="15">
    <source>
        <dbReference type="EMBL" id="HIZ64941.1"/>
    </source>
</evidence>
<keyword evidence="7" id="KW-0547">Nucleotide-binding</keyword>
<dbReference type="GO" id="GO:0000155">
    <property type="term" value="F:phosphorelay sensor kinase activity"/>
    <property type="evidence" value="ECO:0007669"/>
    <property type="project" value="TreeGrafter"/>
</dbReference>
<keyword evidence="4" id="KW-1003">Cell membrane</keyword>